<organism evidence="4 5">
    <name type="scientific">Bradyrhizobium manausense</name>
    <dbReference type="NCBI Taxonomy" id="989370"/>
    <lineage>
        <taxon>Bacteria</taxon>
        <taxon>Pseudomonadati</taxon>
        <taxon>Pseudomonadota</taxon>
        <taxon>Alphaproteobacteria</taxon>
        <taxon>Hyphomicrobiales</taxon>
        <taxon>Nitrobacteraceae</taxon>
        <taxon>Bradyrhizobium</taxon>
    </lineage>
</organism>
<dbReference type="PROSITE" id="PS00571">
    <property type="entry name" value="AMIDASES"/>
    <property type="match status" value="1"/>
</dbReference>
<dbReference type="NCBIfam" id="NF005565">
    <property type="entry name" value="PRK07235.1"/>
    <property type="match status" value="1"/>
</dbReference>
<dbReference type="InterPro" id="IPR000120">
    <property type="entry name" value="Amidase"/>
</dbReference>
<dbReference type="InterPro" id="IPR023631">
    <property type="entry name" value="Amidase_dom"/>
</dbReference>
<dbReference type="RefSeq" id="WP_057750219.1">
    <property type="nucleotide sequence ID" value="NZ_LJYG01000089.1"/>
</dbReference>
<dbReference type="InterPro" id="IPR020556">
    <property type="entry name" value="Amidase_CS"/>
</dbReference>
<dbReference type="Gene3D" id="3.90.1300.10">
    <property type="entry name" value="Amidase signature (AS) domain"/>
    <property type="match status" value="1"/>
</dbReference>
<dbReference type="PANTHER" id="PTHR11895:SF170">
    <property type="entry name" value="AMIDASE"/>
    <property type="match status" value="1"/>
</dbReference>
<dbReference type="Gene3D" id="1.10.20.60">
    <property type="entry name" value="Glu-tRNAGln amidotransferase C subunit, N-terminal domain"/>
    <property type="match status" value="1"/>
</dbReference>
<keyword evidence="5" id="KW-1185">Reference proteome</keyword>
<evidence type="ECO:0000256" key="1">
    <source>
        <dbReference type="ARBA" id="ARBA00003871"/>
    </source>
</evidence>
<dbReference type="SUPFAM" id="SSF75304">
    <property type="entry name" value="Amidase signature (AS) enzymes"/>
    <property type="match status" value="1"/>
</dbReference>
<evidence type="ECO:0000259" key="3">
    <source>
        <dbReference type="Pfam" id="PF01425"/>
    </source>
</evidence>
<dbReference type="PANTHER" id="PTHR11895">
    <property type="entry name" value="TRANSAMIDASE"/>
    <property type="match status" value="1"/>
</dbReference>
<gene>
    <name evidence="4" type="ORF">AOQ71_20895</name>
</gene>
<dbReference type="STRING" id="989370.AOQ71_20895"/>
<evidence type="ECO:0000313" key="5">
    <source>
        <dbReference type="Proteomes" id="UP000051936"/>
    </source>
</evidence>
<dbReference type="AlphaFoldDB" id="A0A0R3DHH1"/>
<comment type="function">
    <text evidence="1">Hydrolyzes indole-3-acetamide (IAM) into indole-3-acetic acid (IAA).</text>
</comment>
<evidence type="ECO:0000313" key="4">
    <source>
        <dbReference type="EMBL" id="KRQ09318.1"/>
    </source>
</evidence>
<dbReference type="InterPro" id="IPR036928">
    <property type="entry name" value="AS_sf"/>
</dbReference>
<dbReference type="EMBL" id="LJYG01000089">
    <property type="protein sequence ID" value="KRQ09318.1"/>
    <property type="molecule type" value="Genomic_DNA"/>
</dbReference>
<comment type="caution">
    <text evidence="4">The sequence shown here is derived from an EMBL/GenBank/DDBJ whole genome shotgun (WGS) entry which is preliminary data.</text>
</comment>
<evidence type="ECO:0000256" key="2">
    <source>
        <dbReference type="ARBA" id="ARBA00021874"/>
    </source>
</evidence>
<name>A0A0R3DHH1_9BRAD</name>
<dbReference type="OrthoDB" id="9811471at2"/>
<reference evidence="4 5" key="1">
    <citation type="submission" date="2015-09" db="EMBL/GenBank/DDBJ databases">
        <title>Draft Genome Sequence of Bradyrhizobium manausense Strain BR 3351T, a Novel Symbiotic Nitrogen-Fixing Alphaproteobacterium Isolated from Brazilian Amazon Rain Forest.</title>
        <authorList>
            <person name="De Araujo J.L."/>
            <person name="Zilli J.E."/>
        </authorList>
    </citation>
    <scope>NUCLEOTIDE SEQUENCE [LARGE SCALE GENOMIC DNA]</scope>
    <source>
        <strain evidence="4 5">BR3351</strain>
    </source>
</reference>
<dbReference type="Proteomes" id="UP000051936">
    <property type="component" value="Unassembled WGS sequence"/>
</dbReference>
<dbReference type="Pfam" id="PF01425">
    <property type="entry name" value="Amidase"/>
    <property type="match status" value="1"/>
</dbReference>
<proteinExistence type="predicted"/>
<accession>A0A0R3DHH1</accession>
<protein>
    <recommendedName>
        <fullName evidence="2">Indoleacetamide hydrolase</fullName>
    </recommendedName>
</protein>
<dbReference type="GO" id="GO:0016787">
    <property type="term" value="F:hydrolase activity"/>
    <property type="evidence" value="ECO:0007669"/>
    <property type="project" value="UniProtKB-KW"/>
</dbReference>
<keyword evidence="4" id="KW-0378">Hydrolase</keyword>
<sequence length="505" mass="53268">MAVRLPTVEQIEDLGADFGLVLTTDEITAFQQAFKGPLTSYGRLDELVPPALAPVAPRSPGYRPAASENPYGAWYWKTNIRTGAEGLLSGKKIAIKDNICVAGVPMMNGSALLEGYVPELDATVVTRILDAGGTIAGKAACEDLCFSGASHTCAGGVIRNPHNPAHSAGGSSGGSAALVASGEVPMALGGDQGGSIRTPSSWCGVYGLKPTWGLVPTTGSMPISYSVDHCGPMCASVEDVARLLTVIAGHDGWDTRTIAARTGDYMGALSNPARGLRVGVLHEGFGHPESDPAVNEKVRQTIAALGKTGIASEDVSVPWHLDGPHVWSGVILEGAAEMMLKGYGVGNNVQGYYPVSMQDALARGMGTRINDVSPTVKLVLMLGEYMHRYYHGRYHSKAQNLRLLLRRAYDDALQKFDALAMPTIPFTATPIPPPDAPLNTVIDVALNMQANTCSFDVSGHPAFTVPCGRVNGLPVGLMLVGRHFEEATLIRLARAIEAAGDWKSN</sequence>
<feature type="domain" description="Amidase" evidence="3">
    <location>
        <begin position="79"/>
        <end position="489"/>
    </location>
</feature>